<reference evidence="1" key="2">
    <citation type="journal article" date="2021" name="PeerJ">
        <title>Extensive microbial diversity within the chicken gut microbiome revealed by metagenomics and culture.</title>
        <authorList>
            <person name="Gilroy R."/>
            <person name="Ravi A."/>
            <person name="Getino M."/>
            <person name="Pursley I."/>
            <person name="Horton D.L."/>
            <person name="Alikhan N.F."/>
            <person name="Baker D."/>
            <person name="Gharbi K."/>
            <person name="Hall N."/>
            <person name="Watson M."/>
            <person name="Adriaenssens E.M."/>
            <person name="Foster-Nyarko E."/>
            <person name="Jarju S."/>
            <person name="Secka A."/>
            <person name="Antonio M."/>
            <person name="Oren A."/>
            <person name="Chaudhuri R.R."/>
            <person name="La Ragione R."/>
            <person name="Hildebrand F."/>
            <person name="Pallen M.J."/>
        </authorList>
    </citation>
    <scope>NUCLEOTIDE SEQUENCE</scope>
    <source>
        <strain evidence="1">ChiGjej2B2-16831</strain>
    </source>
</reference>
<dbReference type="Proteomes" id="UP000824128">
    <property type="component" value="Unassembled WGS sequence"/>
</dbReference>
<accession>A0A9D1N4N9</accession>
<comment type="caution">
    <text evidence="1">The sequence shown here is derived from an EMBL/GenBank/DDBJ whole genome shotgun (WGS) entry which is preliminary data.</text>
</comment>
<evidence type="ECO:0000313" key="2">
    <source>
        <dbReference type="Proteomes" id="UP000824128"/>
    </source>
</evidence>
<proteinExistence type="predicted"/>
<evidence type="ECO:0000313" key="1">
    <source>
        <dbReference type="EMBL" id="HIU94591.1"/>
    </source>
</evidence>
<organism evidence="1 2">
    <name type="scientific">Candidatus Aphodomorpha intestinavium</name>
    <dbReference type="NCBI Taxonomy" id="2840672"/>
    <lineage>
        <taxon>Bacteria</taxon>
        <taxon>Bacillati</taxon>
        <taxon>Bacillota</taxon>
        <taxon>Clostridia</taxon>
        <taxon>Eubacteriales</taxon>
        <taxon>Candidatus Aphodomorpha</taxon>
    </lineage>
</organism>
<name>A0A9D1N4N9_9FIRM</name>
<gene>
    <name evidence="1" type="ORF">IAD24_05460</name>
</gene>
<protein>
    <submittedName>
        <fullName evidence="1">Uncharacterized protein</fullName>
    </submittedName>
</protein>
<sequence length="69" mass="8265">MEELKQAEKREPKIIERDGGYWTEDGKLLNWKLTEEQIREIVEANPCEAELYRQEGIPYEQYAEMVAEF</sequence>
<dbReference type="EMBL" id="DVNZ01000171">
    <property type="protein sequence ID" value="HIU94591.1"/>
    <property type="molecule type" value="Genomic_DNA"/>
</dbReference>
<reference evidence="1" key="1">
    <citation type="submission" date="2020-10" db="EMBL/GenBank/DDBJ databases">
        <authorList>
            <person name="Gilroy R."/>
        </authorList>
    </citation>
    <scope>NUCLEOTIDE SEQUENCE</scope>
    <source>
        <strain evidence="1">ChiGjej2B2-16831</strain>
    </source>
</reference>
<dbReference type="AlphaFoldDB" id="A0A9D1N4N9"/>